<evidence type="ECO:0000313" key="3">
    <source>
        <dbReference type="Proteomes" id="UP000555552"/>
    </source>
</evidence>
<reference evidence="2 3" key="1">
    <citation type="submission" date="2020-05" db="EMBL/GenBank/DDBJ databases">
        <title>MicrobeNet Type strains.</title>
        <authorList>
            <person name="Nicholson A.C."/>
        </authorList>
    </citation>
    <scope>NUCLEOTIDE SEQUENCE [LARGE SCALE GENOMIC DNA]</scope>
    <source>
        <strain evidence="2 3">JCM 14547</strain>
    </source>
</reference>
<sequence length="62" mass="6584">MTRTALEWTWPVALLVLALLVLAFAYSAVSRAATVVMAVGGVVVLAGSLVARRAARRTSRSR</sequence>
<comment type="caution">
    <text evidence="2">The sequence shown here is derived from an EMBL/GenBank/DDBJ whole genome shotgun (WGS) entry which is preliminary data.</text>
</comment>
<evidence type="ECO:0000313" key="2">
    <source>
        <dbReference type="EMBL" id="NNH24085.1"/>
    </source>
</evidence>
<name>A0A849BRE8_9ACTN</name>
<keyword evidence="3" id="KW-1185">Reference proteome</keyword>
<protein>
    <submittedName>
        <fullName evidence="2">Uncharacterized protein</fullName>
    </submittedName>
</protein>
<dbReference type="Proteomes" id="UP000555552">
    <property type="component" value="Unassembled WGS sequence"/>
</dbReference>
<feature type="transmembrane region" description="Helical" evidence="1">
    <location>
        <begin position="35"/>
        <end position="55"/>
    </location>
</feature>
<keyword evidence="1" id="KW-1133">Transmembrane helix</keyword>
<accession>A0A849BRE8</accession>
<keyword evidence="1" id="KW-0812">Transmembrane</keyword>
<dbReference type="RefSeq" id="WP_171203857.1">
    <property type="nucleotide sequence ID" value="NZ_BAAANP010000006.1"/>
</dbReference>
<evidence type="ECO:0000256" key="1">
    <source>
        <dbReference type="SAM" id="Phobius"/>
    </source>
</evidence>
<keyword evidence="1" id="KW-0472">Membrane</keyword>
<dbReference type="EMBL" id="JABEMA010000255">
    <property type="protein sequence ID" value="NNH24085.1"/>
    <property type="molecule type" value="Genomic_DNA"/>
</dbReference>
<gene>
    <name evidence="2" type="ORF">HLB09_13490</name>
</gene>
<proteinExistence type="predicted"/>
<dbReference type="AlphaFoldDB" id="A0A849BRE8"/>
<organism evidence="2 3">
    <name type="scientific">Pseudokineococcus marinus</name>
    <dbReference type="NCBI Taxonomy" id="351215"/>
    <lineage>
        <taxon>Bacteria</taxon>
        <taxon>Bacillati</taxon>
        <taxon>Actinomycetota</taxon>
        <taxon>Actinomycetes</taxon>
        <taxon>Kineosporiales</taxon>
        <taxon>Kineosporiaceae</taxon>
        <taxon>Pseudokineococcus</taxon>
    </lineage>
</organism>